<dbReference type="AlphaFoldDB" id="A0A330LZB7"/>
<dbReference type="KEGG" id="sbk:SHEWBE_0254"/>
<accession>A0A330LZB7</accession>
<organism evidence="1 2">
    <name type="scientific">Shewanella benthica</name>
    <dbReference type="NCBI Taxonomy" id="43661"/>
    <lineage>
        <taxon>Bacteria</taxon>
        <taxon>Pseudomonadati</taxon>
        <taxon>Pseudomonadota</taxon>
        <taxon>Gammaproteobacteria</taxon>
        <taxon>Alteromonadales</taxon>
        <taxon>Shewanellaceae</taxon>
        <taxon>Shewanella</taxon>
    </lineage>
</organism>
<evidence type="ECO:0000313" key="1">
    <source>
        <dbReference type="EMBL" id="SQH74250.1"/>
    </source>
</evidence>
<dbReference type="Proteomes" id="UP000250123">
    <property type="component" value="Chromosome SHEWBE"/>
</dbReference>
<sequence>MILPCTNCPKPGKKKLAIAAITLPADPSCDIYLFLTLVNLRL</sequence>
<dbReference type="EMBL" id="LS483452">
    <property type="protein sequence ID" value="SQH74250.1"/>
    <property type="molecule type" value="Genomic_DNA"/>
</dbReference>
<protein>
    <submittedName>
        <fullName evidence="1">Uncharacterized protein</fullName>
    </submittedName>
</protein>
<reference evidence="2" key="1">
    <citation type="submission" date="2018-06" db="EMBL/GenBank/DDBJ databases">
        <authorList>
            <person name="Cea G.-C."/>
            <person name="William W."/>
        </authorList>
    </citation>
    <scope>NUCLEOTIDE SEQUENCE [LARGE SCALE GENOMIC DNA]</scope>
    <source>
        <strain evidence="2">DB21MT-2</strain>
    </source>
</reference>
<gene>
    <name evidence="1" type="ORF">SHEWBE_0254</name>
</gene>
<evidence type="ECO:0000313" key="2">
    <source>
        <dbReference type="Proteomes" id="UP000250123"/>
    </source>
</evidence>
<name>A0A330LZB7_9GAMM</name>
<proteinExistence type="predicted"/>